<dbReference type="InterPro" id="IPR036775">
    <property type="entry name" value="DNA_pol_Y-fam_lit_finger_sf"/>
</dbReference>
<keyword evidence="12" id="KW-0539">Nucleus</keyword>
<dbReference type="Gene3D" id="3.40.50.10190">
    <property type="entry name" value="BRCT domain"/>
    <property type="match status" value="1"/>
</dbReference>
<dbReference type="GO" id="GO:0070987">
    <property type="term" value="P:error-free translesion synthesis"/>
    <property type="evidence" value="ECO:0007669"/>
    <property type="project" value="TreeGrafter"/>
</dbReference>
<feature type="region of interest" description="Disordered" evidence="13">
    <location>
        <begin position="1"/>
        <end position="70"/>
    </location>
</feature>
<dbReference type="GO" id="GO:0042276">
    <property type="term" value="P:error-prone translesion synthesis"/>
    <property type="evidence" value="ECO:0007669"/>
    <property type="project" value="TreeGrafter"/>
</dbReference>
<dbReference type="Gene3D" id="3.30.1490.100">
    <property type="entry name" value="DNA polymerase, Y-family, little finger domain"/>
    <property type="match status" value="1"/>
</dbReference>
<dbReference type="GO" id="GO:0017125">
    <property type="term" value="F:deoxycytidyl transferase activity"/>
    <property type="evidence" value="ECO:0007669"/>
    <property type="project" value="TreeGrafter"/>
</dbReference>
<dbReference type="Pfam" id="PF16727">
    <property type="entry name" value="REV1_C"/>
    <property type="match status" value="1"/>
</dbReference>
<dbReference type="CDD" id="cd01701">
    <property type="entry name" value="PolY_Rev1"/>
    <property type="match status" value="1"/>
</dbReference>
<dbReference type="PANTHER" id="PTHR45990">
    <property type="entry name" value="DNA REPAIR PROTEIN REV1"/>
    <property type="match status" value="1"/>
</dbReference>
<dbReference type="GO" id="GO:0005634">
    <property type="term" value="C:nucleus"/>
    <property type="evidence" value="ECO:0007669"/>
    <property type="project" value="UniProtKB-SubCell"/>
</dbReference>
<feature type="compositionally biased region" description="Polar residues" evidence="13">
    <location>
        <begin position="314"/>
        <end position="327"/>
    </location>
</feature>
<dbReference type="Gene3D" id="6.10.250.1490">
    <property type="match status" value="1"/>
</dbReference>
<evidence type="ECO:0000256" key="1">
    <source>
        <dbReference type="ARBA" id="ARBA00004123"/>
    </source>
</evidence>
<evidence type="ECO:0000256" key="2">
    <source>
        <dbReference type="ARBA" id="ARBA00010945"/>
    </source>
</evidence>
<keyword evidence="4" id="KW-0237">DNA synthesis</keyword>
<evidence type="ECO:0000256" key="8">
    <source>
        <dbReference type="ARBA" id="ARBA00022763"/>
    </source>
</evidence>
<dbReference type="Pfam" id="PF21999">
    <property type="entry name" value="IMS_HHH_1"/>
    <property type="match status" value="1"/>
</dbReference>
<dbReference type="InterPro" id="IPR001126">
    <property type="entry name" value="UmuC"/>
</dbReference>
<feature type="compositionally biased region" description="Acidic residues" evidence="13">
    <location>
        <begin position="18"/>
        <end position="35"/>
    </location>
</feature>
<evidence type="ECO:0000313" key="17">
    <source>
        <dbReference type="Proteomes" id="UP000249723"/>
    </source>
</evidence>
<evidence type="ECO:0000256" key="4">
    <source>
        <dbReference type="ARBA" id="ARBA00022634"/>
    </source>
</evidence>
<feature type="region of interest" description="Disordered" evidence="13">
    <location>
        <begin position="345"/>
        <end position="388"/>
    </location>
</feature>
<organism evidence="16 17">
    <name type="scientific">Microbotryum saponariae</name>
    <dbReference type="NCBI Taxonomy" id="289078"/>
    <lineage>
        <taxon>Eukaryota</taxon>
        <taxon>Fungi</taxon>
        <taxon>Dikarya</taxon>
        <taxon>Basidiomycota</taxon>
        <taxon>Pucciniomycotina</taxon>
        <taxon>Microbotryomycetes</taxon>
        <taxon>Microbotryales</taxon>
        <taxon>Microbotryaceae</taxon>
        <taxon>Microbotryum</taxon>
    </lineage>
</organism>
<sequence>MGSVRPDVTNSHKSKSEPDEDQHDYFSDSDQDFEADLLRQLDPVLLHSTSSSKPGGEHGTGGEDDDDKPIAVRYKLPQPEAKGDYRDGNEYGVTGFGQGGLYMHNKRRKLMVQQAAFKEDHGGEEKPQFLKGLAVYVSLTMFATINGYTKEATVQELSRLLTLHGGVYVPYLDRKSMVTHIVASELTPKKRHEFRQYKIATPVWILESVEAGKLLDWKRYALLAVSTAETKTTPRFGYDHEESRLGTQRAQPSLFGMFSGKKRSHEADDSTTSTTSSSALDPSDVAPERPSKRTIPIAIIEDEPDASSHKELQVPQSIIANTETMESLSERGRRLAEDALAAEAAASSKSSPVANFFQPRSAGQPSTKPKSPTKPRGQIYPPKIDAATGEAETHPYLPRRLNNNRTTALLDDPVWMAKHTSVSEDFLSTYFAQSRLHHISTWKEELKALVAPLQSSSGPPQRTTKLTGLPSDGRTIMHVDFDCFFVSAGLTKRPDLRGKPVAVCHAQAGQDSETSTSEIASCSYEARARGVANGMSLGRARELCPEIKTITFDFELYKSISSKFYRILLKHSVLLQAVSVDEVLMEVKPMSAPTSSQDPLLDYAHRIRAEIFEATGCSASIGISHNILLARLASRKAKPASAFHLTPELVASHLEPLDVDALPGIGWSTRDKLKDELNVTTVGGLIKTRQSELTRVLGKQNGEKFSLFAKGIDSRKLDVGKVRQSVSTEVNYGIRFEQNEQVKRFMLELGVETARRLKEIDMQARKLTLKIMQRHPDAPLETPKFLGHGWCLTSSVSSAIAGPGGKGTDDGQIVGQVALELLLKTQIPCRELRGIAIQLHKLEKNGQSVDVVLEKGQGKLSFGAVTKSTSRSSGKQITPPLTVPPIELSDGPSRPQVLLSNESTSSPVPLAHQTRSKVMKKEPSVITLSDSDSDDVKVFAPPPAPTRSTRSSLTPSVAPLFKSTKPNAKLVKAPTPNLFNARRKVAPPPPPTTSQTDEAELRHYGFDVEVFRSMPREMQDEALADARKAKFAPKRQTGAKGVFGVSTFVTKATLAKTDPTKSKLRAKSEPNEVIELSPTPPERPVPPPAAKVDPLLQLSPTTVTDQQLNLLGIDRAWLDNLPYDVKLEQLRNRAIEKRKLKALTVLSDRSKKAGGASSSTTSNAQTNAMGIAIVPVAFRAQVRFQKQSSTDEVFRKIEAWCASPELPDSGDVERVAKFLEKCCEREKGHDVKKAVDVLKWWSIILEEQYGLEKTVLSAGGGEKGKVWWQRFRDVVARVQVAVRREHGSLLVI</sequence>
<dbReference type="Gene3D" id="3.30.70.270">
    <property type="match status" value="1"/>
</dbReference>
<keyword evidence="6" id="KW-0548">Nucleotidyltransferase</keyword>
<evidence type="ECO:0000256" key="3">
    <source>
        <dbReference type="ARBA" id="ARBA00020399"/>
    </source>
</evidence>
<evidence type="ECO:0000256" key="6">
    <source>
        <dbReference type="ARBA" id="ARBA00022695"/>
    </source>
</evidence>
<evidence type="ECO:0000256" key="12">
    <source>
        <dbReference type="ARBA" id="ARBA00023242"/>
    </source>
</evidence>
<keyword evidence="5" id="KW-0808">Transferase</keyword>
<gene>
    <name evidence="16" type="ORF">BZ3500_MVSOF-1268-A1-R1_CHR8-1G09789</name>
</gene>
<feature type="domain" description="UmuC" evidence="15">
    <location>
        <begin position="476"/>
        <end position="666"/>
    </location>
</feature>
<evidence type="ECO:0000256" key="9">
    <source>
        <dbReference type="ARBA" id="ARBA00022842"/>
    </source>
</evidence>
<dbReference type="Pfam" id="PF00817">
    <property type="entry name" value="IMS"/>
    <property type="match status" value="1"/>
</dbReference>
<dbReference type="PROSITE" id="PS50172">
    <property type="entry name" value="BRCT"/>
    <property type="match status" value="1"/>
</dbReference>
<proteinExistence type="inferred from homology"/>
<keyword evidence="10" id="KW-0238">DNA-binding</keyword>
<dbReference type="SUPFAM" id="SSF52113">
    <property type="entry name" value="BRCT domain"/>
    <property type="match status" value="1"/>
</dbReference>
<dbReference type="GO" id="GO:0006281">
    <property type="term" value="P:DNA repair"/>
    <property type="evidence" value="ECO:0007669"/>
    <property type="project" value="UniProtKB-KW"/>
</dbReference>
<dbReference type="InterPro" id="IPR043128">
    <property type="entry name" value="Rev_trsase/Diguanyl_cyclase"/>
</dbReference>
<dbReference type="OrthoDB" id="427711at2759"/>
<dbReference type="STRING" id="289078.A0A2X0MTA6"/>
<dbReference type="Gene3D" id="3.40.1170.60">
    <property type="match status" value="1"/>
</dbReference>
<accession>A0A2X0MTA6</accession>
<evidence type="ECO:0000256" key="7">
    <source>
        <dbReference type="ARBA" id="ARBA00022723"/>
    </source>
</evidence>
<dbReference type="Gene3D" id="1.20.58.1280">
    <property type="entry name" value="DNA repair protein Rev1, C-terminal domain"/>
    <property type="match status" value="1"/>
</dbReference>
<dbReference type="GO" id="GO:0046872">
    <property type="term" value="F:metal ion binding"/>
    <property type="evidence" value="ECO:0007669"/>
    <property type="project" value="UniProtKB-KW"/>
</dbReference>
<dbReference type="FunFam" id="3.30.1490.100:FF:000001">
    <property type="entry name" value="DNA repair protein REV1"/>
    <property type="match status" value="1"/>
</dbReference>
<dbReference type="EMBL" id="FMWP01000087">
    <property type="protein sequence ID" value="SCZ95774.1"/>
    <property type="molecule type" value="Genomic_DNA"/>
</dbReference>
<keyword evidence="17" id="KW-1185">Reference proteome</keyword>
<evidence type="ECO:0000259" key="15">
    <source>
        <dbReference type="PROSITE" id="PS50173"/>
    </source>
</evidence>
<feature type="domain" description="BRCT" evidence="14">
    <location>
        <begin position="125"/>
        <end position="222"/>
    </location>
</feature>
<evidence type="ECO:0000256" key="10">
    <source>
        <dbReference type="ARBA" id="ARBA00023125"/>
    </source>
</evidence>
<feature type="compositionally biased region" description="Polar residues" evidence="13">
    <location>
        <begin position="866"/>
        <end position="876"/>
    </location>
</feature>
<dbReference type="SMART" id="SM00292">
    <property type="entry name" value="BRCT"/>
    <property type="match status" value="1"/>
</dbReference>
<feature type="compositionally biased region" description="Polar residues" evidence="13">
    <location>
        <begin position="898"/>
        <end position="907"/>
    </location>
</feature>
<dbReference type="InterPro" id="IPR001357">
    <property type="entry name" value="BRCT_dom"/>
</dbReference>
<protein>
    <recommendedName>
        <fullName evidence="3">DNA repair protein REV1</fullName>
    </recommendedName>
</protein>
<dbReference type="Gene3D" id="1.10.150.20">
    <property type="entry name" value="5' to 3' exonuclease, C-terminal subdomain"/>
    <property type="match status" value="1"/>
</dbReference>
<dbReference type="InterPro" id="IPR036420">
    <property type="entry name" value="BRCT_dom_sf"/>
</dbReference>
<dbReference type="PANTHER" id="PTHR45990:SF1">
    <property type="entry name" value="DNA REPAIR PROTEIN REV1"/>
    <property type="match status" value="1"/>
</dbReference>
<evidence type="ECO:0000259" key="14">
    <source>
        <dbReference type="PROSITE" id="PS50172"/>
    </source>
</evidence>
<feature type="region of interest" description="Disordered" evidence="13">
    <location>
        <begin position="864"/>
        <end position="960"/>
    </location>
</feature>
<dbReference type="PROSITE" id="PS50173">
    <property type="entry name" value="UMUC"/>
    <property type="match status" value="1"/>
</dbReference>
<dbReference type="InterPro" id="IPR038401">
    <property type="entry name" value="Rev1_C_sf"/>
</dbReference>
<comment type="similarity">
    <text evidence="2">Belongs to the DNA polymerase type-Y family.</text>
</comment>
<dbReference type="InterPro" id="IPR053848">
    <property type="entry name" value="IMS_HHH_1"/>
</dbReference>
<evidence type="ECO:0000313" key="16">
    <source>
        <dbReference type="EMBL" id="SCZ95774.1"/>
    </source>
</evidence>
<dbReference type="SUPFAM" id="SSF100879">
    <property type="entry name" value="Lesion bypass DNA polymerase (Y-family), little finger domain"/>
    <property type="match status" value="1"/>
</dbReference>
<dbReference type="GO" id="GO:0003684">
    <property type="term" value="F:damaged DNA binding"/>
    <property type="evidence" value="ECO:0007669"/>
    <property type="project" value="InterPro"/>
</dbReference>
<reference evidence="17" key="1">
    <citation type="submission" date="2016-10" db="EMBL/GenBank/DDBJ databases">
        <authorList>
            <person name="Jeantristanb JTB J.-T."/>
            <person name="Ricardo R."/>
        </authorList>
    </citation>
    <scope>NUCLEOTIDE SEQUENCE [LARGE SCALE GENOMIC DNA]</scope>
</reference>
<feature type="region of interest" description="Disordered" evidence="13">
    <location>
        <begin position="260"/>
        <end position="332"/>
    </location>
</feature>
<dbReference type="GO" id="GO:0003887">
    <property type="term" value="F:DNA-directed DNA polymerase activity"/>
    <property type="evidence" value="ECO:0007669"/>
    <property type="project" value="InterPro"/>
</dbReference>
<evidence type="ECO:0000256" key="13">
    <source>
        <dbReference type="SAM" id="MobiDB-lite"/>
    </source>
</evidence>
<keyword evidence="7" id="KW-0479">Metal-binding</keyword>
<dbReference type="SUPFAM" id="SSF56672">
    <property type="entry name" value="DNA/RNA polymerases"/>
    <property type="match status" value="1"/>
</dbReference>
<keyword evidence="9" id="KW-0460">Magnesium</keyword>
<keyword evidence="11" id="KW-0234">DNA repair</keyword>
<dbReference type="InterPro" id="IPR031991">
    <property type="entry name" value="Rev1_C"/>
</dbReference>
<dbReference type="Proteomes" id="UP000249723">
    <property type="component" value="Unassembled WGS sequence"/>
</dbReference>
<dbReference type="Pfam" id="PF11799">
    <property type="entry name" value="IMS_C"/>
    <property type="match status" value="1"/>
</dbReference>
<evidence type="ECO:0000256" key="5">
    <source>
        <dbReference type="ARBA" id="ARBA00022679"/>
    </source>
</evidence>
<dbReference type="CDD" id="cd17719">
    <property type="entry name" value="BRCT_Rev1"/>
    <property type="match status" value="1"/>
</dbReference>
<comment type="subcellular location">
    <subcellularLocation>
        <location evidence="1">Nucleus</location>
    </subcellularLocation>
</comment>
<dbReference type="Pfam" id="PF16589">
    <property type="entry name" value="BRCT_2"/>
    <property type="match status" value="1"/>
</dbReference>
<feature type="compositionally biased region" description="Low complexity" evidence="13">
    <location>
        <begin position="946"/>
        <end position="956"/>
    </location>
</feature>
<name>A0A2X0MTA6_9BASI</name>
<keyword evidence="8" id="KW-0227">DNA damage</keyword>
<evidence type="ECO:0000256" key="11">
    <source>
        <dbReference type="ARBA" id="ARBA00023204"/>
    </source>
</evidence>
<dbReference type="InterPro" id="IPR043502">
    <property type="entry name" value="DNA/RNA_pol_sf"/>
</dbReference>
<dbReference type="InterPro" id="IPR017961">
    <property type="entry name" value="DNA_pol_Y-fam_little_finger"/>
</dbReference>